<feature type="transmembrane region" description="Helical" evidence="2">
    <location>
        <begin position="394"/>
        <end position="415"/>
    </location>
</feature>
<evidence type="ECO:0000313" key="4">
    <source>
        <dbReference type="Proteomes" id="UP001530377"/>
    </source>
</evidence>
<feature type="transmembrane region" description="Helical" evidence="2">
    <location>
        <begin position="935"/>
        <end position="956"/>
    </location>
</feature>
<feature type="compositionally biased region" description="Polar residues" evidence="1">
    <location>
        <begin position="535"/>
        <end position="546"/>
    </location>
</feature>
<reference evidence="3 4" key="1">
    <citation type="submission" date="2024-10" db="EMBL/GenBank/DDBJ databases">
        <title>Updated reference genomes for cyclostephanoid diatoms.</title>
        <authorList>
            <person name="Roberts W.R."/>
            <person name="Alverson A.J."/>
        </authorList>
    </citation>
    <scope>NUCLEOTIDE SEQUENCE [LARGE SCALE GENOMIC DNA]</scope>
    <source>
        <strain evidence="3 4">AJA228-03</strain>
    </source>
</reference>
<feature type="compositionally biased region" description="Basic residues" evidence="1">
    <location>
        <begin position="117"/>
        <end position="132"/>
    </location>
</feature>
<organism evidence="3 4">
    <name type="scientific">Cyclostephanos tholiformis</name>
    <dbReference type="NCBI Taxonomy" id="382380"/>
    <lineage>
        <taxon>Eukaryota</taxon>
        <taxon>Sar</taxon>
        <taxon>Stramenopiles</taxon>
        <taxon>Ochrophyta</taxon>
        <taxon>Bacillariophyta</taxon>
        <taxon>Coscinodiscophyceae</taxon>
        <taxon>Thalassiosirophycidae</taxon>
        <taxon>Stephanodiscales</taxon>
        <taxon>Stephanodiscaceae</taxon>
        <taxon>Cyclostephanos</taxon>
    </lineage>
</organism>
<keyword evidence="2" id="KW-0812">Transmembrane</keyword>
<feature type="region of interest" description="Disordered" evidence="1">
    <location>
        <begin position="82"/>
        <end position="156"/>
    </location>
</feature>
<sequence length="1245" mass="134131">MANAPAVKPWCKDDKDKLQKLIDNGKVDITKTDNIEYIDTIRHKYFCERENLNFHRNFRGYARSLMIAEHYDGYRARLAAGQEDADDANENNDDATTTTGDDTDDDDDEAPTMPKVTTKKSKSASSAKRGHAKTTGDEPFDVDTPPPKKNKDAANRASKYFSTTCKKGYTVNPWSRGSKNFMDVVFHDGGVPAKSKEPNITIDEGGTALRVKWKLPEKLFTAMQATARLIPADSTRYNGYCNTQDQMKATGVHPVKGCYRSVPQVINTGVPKILRFDVPTNNHVRFENGWQCQFNSMYVATLQVTKDRHTLVTGPKSVGITNFGDVEPVQDGYGGYGGYGGFGGGSGFGGSERSGLSGPPRGRGAVVGSMVGAVVGSMVGAIVGLMVGAVMGSMVGAIMGSIVGAVVGSMVGAIVGSMVGAVVGLMVGAVVGSMGDYFGRLSRRYVVLRAYSLRGKKSFYCGLSWNNAASSCQLPCPTGRDDENSGGDSNSSPTPADANPPTNGDDKNDQTSPPEDNGDGDQAIPPKDNGDGPRTRSQASPSSTDPTPVADAGVADQLPLAATVGTPPTPTQAAPGTTAAVMADFALFVEKHAAALNARIDKLLADTTSAHGHITKRLFPALEARFTDLETAVATSTSALEAKGASLLAKCTSLEETVSSLCGGVLLPRFPHGGSPGKPTRPTGYLPHDCARFHLQSISLRIRGLCCGDAVRAGSALRDDACAHADGAACAPADSVDVVGDDDSVTPIDVNARTRVAYAAARAAHTARVLPPAAGLARAQPPTSLAPRSGRRHFRRRSLRRLDMVLLLIGTWRYIYLGFGPYTRGGDDNLTAQPRSRSPCPCPLEPGVPELTDDLLEERGFAQVSGTVDDVMICFNDIILAHRKTVELWYNALSHTSGPQVDRIIQKSLSVFPRLESTKVDDVIEFYDRLQEAGLSYVIALVPFDAIVLTMGLGLVRYATMSKALMELLPRLILSSLSPQLTAILSSVRFESNNGYDFLWRVLELAVPGFDPTASAFYYDDRTRSGMFLRGVQSTEYADTVTTLLSHVNTYRQEFDDGYLPPHLRPAFGTLPRRVYGSLPRPGRLGIFLCPADSLPACRGSQVHRFSHDGGRGRGGPTSIGHVPYDTGRMSHGVTPDRGRPSRPLAAPAVWPAPDHGNAPRANGWSRCQTLRHARTAICLERYMKADLSPALRDSIEQEWLERWKERLETQPLPPPDLDITVANLDNEMEWDAWEDGDFDAPADE</sequence>
<keyword evidence="2" id="KW-0472">Membrane</keyword>
<accession>A0ABD3R5H6</accession>
<dbReference type="AlphaFoldDB" id="A0ABD3R5H6"/>
<evidence type="ECO:0000256" key="1">
    <source>
        <dbReference type="SAM" id="MobiDB-lite"/>
    </source>
</evidence>
<keyword evidence="4" id="KW-1185">Reference proteome</keyword>
<keyword evidence="2" id="KW-1133">Transmembrane helix</keyword>
<feature type="compositionally biased region" description="Acidic residues" evidence="1">
    <location>
        <begin position="101"/>
        <end position="110"/>
    </location>
</feature>
<evidence type="ECO:0000256" key="2">
    <source>
        <dbReference type="SAM" id="Phobius"/>
    </source>
</evidence>
<feature type="compositionally biased region" description="Acidic residues" evidence="1">
    <location>
        <begin position="83"/>
        <end position="93"/>
    </location>
</feature>
<name>A0ABD3R5H6_9STRA</name>
<feature type="region of interest" description="Disordered" evidence="1">
    <location>
        <begin position="478"/>
        <end position="551"/>
    </location>
</feature>
<protein>
    <submittedName>
        <fullName evidence="3">Uncharacterized protein</fullName>
    </submittedName>
</protein>
<gene>
    <name evidence="3" type="ORF">ACHAXA_002147</name>
</gene>
<dbReference type="EMBL" id="JALLPB020000579">
    <property type="protein sequence ID" value="KAL3807827.1"/>
    <property type="molecule type" value="Genomic_DNA"/>
</dbReference>
<comment type="caution">
    <text evidence="3">The sequence shown here is derived from an EMBL/GenBank/DDBJ whole genome shotgun (WGS) entry which is preliminary data.</text>
</comment>
<proteinExistence type="predicted"/>
<feature type="transmembrane region" description="Helical" evidence="2">
    <location>
        <begin position="421"/>
        <end position="439"/>
    </location>
</feature>
<dbReference type="Proteomes" id="UP001530377">
    <property type="component" value="Unassembled WGS sequence"/>
</dbReference>
<evidence type="ECO:0000313" key="3">
    <source>
        <dbReference type="EMBL" id="KAL3807827.1"/>
    </source>
</evidence>
<feature type="transmembrane region" description="Helical" evidence="2">
    <location>
        <begin position="366"/>
        <end position="387"/>
    </location>
</feature>